<dbReference type="PANTHER" id="PTHR32332:SF20">
    <property type="entry name" value="2-NITROPROPANE DIOXYGENASE-LIKE PROTEIN"/>
    <property type="match status" value="1"/>
</dbReference>
<keyword evidence="5" id="KW-0223">Dioxygenase</keyword>
<gene>
    <name evidence="5" type="primary">npd</name>
    <name evidence="5" type="ordered locus">HAH_0857</name>
</gene>
<organism evidence="5 6">
    <name type="scientific">Haloarcula hispanica (strain ATCC 33960 / DSM 4426 / JCM 8911 / NBRC 102182 / NCIMB 2187 / VKM B-1755)</name>
    <dbReference type="NCBI Taxonomy" id="634497"/>
    <lineage>
        <taxon>Archaea</taxon>
        <taxon>Methanobacteriati</taxon>
        <taxon>Methanobacteriota</taxon>
        <taxon>Stenosarchaea group</taxon>
        <taxon>Halobacteria</taxon>
        <taxon>Halobacteriales</taxon>
        <taxon>Haloarculaceae</taxon>
        <taxon>Haloarcula</taxon>
    </lineage>
</organism>
<evidence type="ECO:0000313" key="6">
    <source>
        <dbReference type="Proteomes" id="UP000005629"/>
    </source>
</evidence>
<dbReference type="Gene3D" id="3.20.20.70">
    <property type="entry name" value="Aldolase class I"/>
    <property type="match status" value="1"/>
</dbReference>
<proteinExistence type="predicted"/>
<dbReference type="InterPro" id="IPR004136">
    <property type="entry name" value="NMO"/>
</dbReference>
<keyword evidence="2" id="KW-0288">FMN</keyword>
<dbReference type="SUPFAM" id="SSF51412">
    <property type="entry name" value="Inosine monophosphate dehydrogenase (IMPDH)"/>
    <property type="match status" value="1"/>
</dbReference>
<evidence type="ECO:0000256" key="4">
    <source>
        <dbReference type="SAM" id="MobiDB-lite"/>
    </source>
</evidence>
<dbReference type="EMBL" id="CP002921">
    <property type="protein sequence ID" value="AEM56477.1"/>
    <property type="molecule type" value="Genomic_DNA"/>
</dbReference>
<name>G0HVX7_HALHT</name>
<dbReference type="GO" id="GO:0018580">
    <property type="term" value="F:nitronate monooxygenase activity"/>
    <property type="evidence" value="ECO:0007669"/>
    <property type="project" value="InterPro"/>
</dbReference>
<accession>G0HVX7</accession>
<keyword evidence="3" id="KW-0560">Oxidoreductase</keyword>
<dbReference type="Pfam" id="PF03060">
    <property type="entry name" value="NMO"/>
    <property type="match status" value="2"/>
</dbReference>
<keyword evidence="1" id="KW-0285">Flavoprotein</keyword>
<sequence>MDLTVTALSRYAFTGSDTVAGMAPLQTPLCSAIGIDHPVVQAPVGSVSTPALAAAVADAGGLGMLAMSWRDADAIRDAYTAAASATDGVVGVNVVLDESTGVLSPSACLDACLDAGASVVSFSFGDARPYIDRVHEAGGTVMVTVASAAEARAAVDAGADVVVAQGREAGGHVQSDVTTFALLPRVADAVSVPVVAAGGLGDGRGLAAALTLGADGGWFGTRFVATTESGAHETYRERIVDAPETATRFTELFDRGWPDQPHRVLETDEVRQQAGADSGGESDGNDSEQVAQMPDGEPISRLADMPPLAGMTGDVEALPHYAGQSAGLAQNVRPAGEVVARLVSDARAALADASAAVK</sequence>
<dbReference type="HOGENOM" id="CLU_038732_9_2_2"/>
<dbReference type="GO" id="GO:0051213">
    <property type="term" value="F:dioxygenase activity"/>
    <property type="evidence" value="ECO:0007669"/>
    <property type="project" value="UniProtKB-KW"/>
</dbReference>
<dbReference type="eggNOG" id="arCOG00635">
    <property type="taxonomic scope" value="Archaea"/>
</dbReference>
<dbReference type="PANTHER" id="PTHR32332">
    <property type="entry name" value="2-NITROPROPANE DIOXYGENASE"/>
    <property type="match status" value="1"/>
</dbReference>
<protein>
    <submittedName>
        <fullName evidence="5">2-nitropropane dioxygenase-related protein</fullName>
    </submittedName>
</protein>
<feature type="region of interest" description="Disordered" evidence="4">
    <location>
        <begin position="269"/>
        <end position="316"/>
    </location>
</feature>
<evidence type="ECO:0000313" key="5">
    <source>
        <dbReference type="EMBL" id="AEM56477.1"/>
    </source>
</evidence>
<dbReference type="STRING" id="634497.HAH_0857"/>
<evidence type="ECO:0000256" key="3">
    <source>
        <dbReference type="ARBA" id="ARBA00023002"/>
    </source>
</evidence>
<evidence type="ECO:0000256" key="1">
    <source>
        <dbReference type="ARBA" id="ARBA00022630"/>
    </source>
</evidence>
<evidence type="ECO:0000256" key="2">
    <source>
        <dbReference type="ARBA" id="ARBA00022643"/>
    </source>
</evidence>
<dbReference type="AlphaFoldDB" id="G0HVX7"/>
<reference evidence="5 6" key="1">
    <citation type="journal article" date="2011" name="J. Bacteriol.">
        <title>Complete genome sequence of Haloarcula hispanica, a model haloarchaeon for studying genetics, metabolism, and virus-host interaction.</title>
        <authorList>
            <person name="Liu H."/>
            <person name="Wu Z."/>
            <person name="Li M."/>
            <person name="Zhang F."/>
            <person name="Zheng H."/>
            <person name="Han J."/>
            <person name="Liu J."/>
            <person name="Zhou J."/>
            <person name="Wang S."/>
            <person name="Xiang H."/>
        </authorList>
    </citation>
    <scope>NUCLEOTIDE SEQUENCE [LARGE SCALE GENOMIC DNA]</scope>
    <source>
        <strain evidence="6">ATCC 33960 / DSM 4426 / JCM 8911 / NBRC 102182 / NCIMB 2187 / VKM B-1755</strain>
    </source>
</reference>
<dbReference type="Proteomes" id="UP000005629">
    <property type="component" value="Chromosome I"/>
</dbReference>
<dbReference type="KEGG" id="hhi:HAH_0857"/>
<dbReference type="InterPro" id="IPR013785">
    <property type="entry name" value="Aldolase_TIM"/>
</dbReference>
<dbReference type="CDD" id="cd04730">
    <property type="entry name" value="NPD_like"/>
    <property type="match status" value="1"/>
</dbReference>